<feature type="compositionally biased region" description="Basic and acidic residues" evidence="1">
    <location>
        <begin position="129"/>
        <end position="148"/>
    </location>
</feature>
<dbReference type="InParanoid" id="A0A1V9Y048"/>
<reference evidence="3 4" key="1">
    <citation type="journal article" date="2017" name="Gigascience">
        <title>Draft genome of the honey bee ectoparasitic mite, Tropilaelaps mercedesae, is shaped by the parasitic life history.</title>
        <authorList>
            <person name="Dong X."/>
            <person name="Armstrong S.D."/>
            <person name="Xia D."/>
            <person name="Makepeace B.L."/>
            <person name="Darby A.C."/>
            <person name="Kadowaki T."/>
        </authorList>
    </citation>
    <scope>NUCLEOTIDE SEQUENCE [LARGE SCALE GENOMIC DNA]</scope>
    <source>
        <strain evidence="3">Wuxi-XJTLU</strain>
    </source>
</reference>
<gene>
    <name evidence="3" type="ORF">BIW11_02612</name>
</gene>
<feature type="region of interest" description="Disordered" evidence="1">
    <location>
        <begin position="116"/>
        <end position="168"/>
    </location>
</feature>
<evidence type="ECO:0000313" key="3">
    <source>
        <dbReference type="EMBL" id="OQR79105.1"/>
    </source>
</evidence>
<dbReference type="EMBL" id="MNPL01001485">
    <property type="protein sequence ID" value="OQR79105.1"/>
    <property type="molecule type" value="Genomic_DNA"/>
</dbReference>
<comment type="caution">
    <text evidence="3">The sequence shown here is derived from an EMBL/GenBank/DDBJ whole genome shotgun (WGS) entry which is preliminary data.</text>
</comment>
<accession>A0A1V9Y048</accession>
<evidence type="ECO:0000256" key="1">
    <source>
        <dbReference type="SAM" id="MobiDB-lite"/>
    </source>
</evidence>
<feature type="chain" id="PRO_5012912817" evidence="2">
    <location>
        <begin position="20"/>
        <end position="168"/>
    </location>
</feature>
<dbReference type="Proteomes" id="UP000192247">
    <property type="component" value="Unassembled WGS sequence"/>
</dbReference>
<dbReference type="OrthoDB" id="2015280at2759"/>
<protein>
    <submittedName>
        <fullName evidence="3">Protein notum-like</fullName>
    </submittedName>
</protein>
<evidence type="ECO:0000256" key="2">
    <source>
        <dbReference type="SAM" id="SignalP"/>
    </source>
</evidence>
<proteinExistence type="predicted"/>
<name>A0A1V9Y048_9ACAR</name>
<keyword evidence="4" id="KW-1185">Reference proteome</keyword>
<organism evidence="3 4">
    <name type="scientific">Tropilaelaps mercedesae</name>
    <dbReference type="NCBI Taxonomy" id="418985"/>
    <lineage>
        <taxon>Eukaryota</taxon>
        <taxon>Metazoa</taxon>
        <taxon>Ecdysozoa</taxon>
        <taxon>Arthropoda</taxon>
        <taxon>Chelicerata</taxon>
        <taxon>Arachnida</taxon>
        <taxon>Acari</taxon>
        <taxon>Parasitiformes</taxon>
        <taxon>Mesostigmata</taxon>
        <taxon>Gamasina</taxon>
        <taxon>Dermanyssoidea</taxon>
        <taxon>Laelapidae</taxon>
        <taxon>Tropilaelaps</taxon>
    </lineage>
</organism>
<keyword evidence="2" id="KW-0732">Signal</keyword>
<feature type="signal peptide" evidence="2">
    <location>
        <begin position="1"/>
        <end position="19"/>
    </location>
</feature>
<dbReference type="AlphaFoldDB" id="A0A1V9Y048"/>
<evidence type="ECO:0000313" key="4">
    <source>
        <dbReference type="Proteomes" id="UP000192247"/>
    </source>
</evidence>
<sequence>MPLLLAAAALLALLAPSKSDLLRDPQAQLPHPGLTGMDMAKLLATVVKTDSATTTVPSSVQVISQIAQAYQASRNASRLKETSQLDHNGYLTDSRTKEKEHPQQNLRRVLLHNTTAMCNDGSPAGSGGRMRDLRAHRSHDARETDRRQQATKPQTCHKEGIGAPLGKA</sequence>